<protein>
    <submittedName>
        <fullName evidence="3">Putative transcriptional regulator</fullName>
    </submittedName>
</protein>
<sequence>MVGPGNAPQDWASRGGGGRCGLDEELARCRPVRVAVDELLPAESLRTDGEDAGYVRTLADVEDGVPAIVVDSATKRVIDGMHRLRAAALRGQKFIDAVLFDGSREDAFVLAVCLNRAHGLPLSPEDRRKAAVRIIGSHPTWSDRAIADIAGLSSKTVGSLRRNTAGTGAVPHSRVGVDGKARPVDPAESRRRVRKVLNDLPQASLREVARRAGVSTGTVRDVRKRLASGQDPVPDRQRNAEHRPNGDTGGLRAAADPLQLHATHLENLKRDPSMRFSEAGRNLLRLLAIGTLPTAQWQRYVDSVPMHCLVTAATAARRCSEVWTSIALHLNERIRDSDTVMADVP</sequence>
<feature type="region of interest" description="Disordered" evidence="1">
    <location>
        <begin position="163"/>
        <end position="188"/>
    </location>
</feature>
<reference evidence="3 4" key="1">
    <citation type="journal article" date="2012" name="Stand. Genomic Sci.">
        <title>Genome sequence of the ocean sediment bacterium Saccharomonospora marina type strain (XMU15(T)).</title>
        <authorList>
            <person name="Klenk H.P."/>
            <person name="Lu M."/>
            <person name="Lucas S."/>
            <person name="Lapidus A."/>
            <person name="Copeland A."/>
            <person name="Pitluck S."/>
            <person name="Goodwin L.A."/>
            <person name="Han C."/>
            <person name="Tapia R."/>
            <person name="Brambilla E.M."/>
            <person name="Potter G."/>
            <person name="Land M."/>
            <person name="Ivanova N."/>
            <person name="Rohde M."/>
            <person name="Goker M."/>
            <person name="Detter J.C."/>
            <person name="Li W.J."/>
            <person name="Kyrpides N.C."/>
            <person name="Woyke T."/>
        </authorList>
    </citation>
    <scope>NUCLEOTIDE SEQUENCE [LARGE SCALE GENOMIC DNA]</scope>
    <source>
        <strain evidence="3 4">XMU15</strain>
    </source>
</reference>
<gene>
    <name evidence="3" type="ORF">SacmaDRAFT_4249</name>
</gene>
<dbReference type="HOGENOM" id="CLU_053341_0_0_11"/>
<accession>H5X7U1</accession>
<dbReference type="eggNOG" id="COG1475">
    <property type="taxonomic scope" value="Bacteria"/>
</dbReference>
<evidence type="ECO:0000313" key="4">
    <source>
        <dbReference type="Proteomes" id="UP000004926"/>
    </source>
</evidence>
<dbReference type="STRING" id="882083.SacmaDRAFT_4249"/>
<evidence type="ECO:0000313" key="3">
    <source>
        <dbReference type="EMBL" id="EHR52441.1"/>
    </source>
</evidence>
<evidence type="ECO:0000256" key="1">
    <source>
        <dbReference type="SAM" id="MobiDB-lite"/>
    </source>
</evidence>
<dbReference type="InterPro" id="IPR036086">
    <property type="entry name" value="ParB/Sulfiredoxin_sf"/>
</dbReference>
<feature type="compositionally biased region" description="Basic and acidic residues" evidence="1">
    <location>
        <begin position="175"/>
        <end position="188"/>
    </location>
</feature>
<feature type="compositionally biased region" description="Basic and acidic residues" evidence="1">
    <location>
        <begin position="233"/>
        <end position="245"/>
    </location>
</feature>
<feature type="domain" description="ParB-like N-terminal" evidence="2">
    <location>
        <begin position="32"/>
        <end position="116"/>
    </location>
</feature>
<keyword evidence="4" id="KW-1185">Reference proteome</keyword>
<dbReference type="Proteomes" id="UP000004926">
    <property type="component" value="Chromosome"/>
</dbReference>
<dbReference type="EMBL" id="CM001439">
    <property type="protein sequence ID" value="EHR52441.1"/>
    <property type="molecule type" value="Genomic_DNA"/>
</dbReference>
<feature type="region of interest" description="Disordered" evidence="1">
    <location>
        <begin position="216"/>
        <end position="251"/>
    </location>
</feature>
<dbReference type="AlphaFoldDB" id="H5X7U1"/>
<dbReference type="RefSeq" id="WP_009155819.1">
    <property type="nucleotide sequence ID" value="NZ_CM001439.1"/>
</dbReference>
<organism evidence="3 4">
    <name type="scientific">Saccharomonospora marina XMU15</name>
    <dbReference type="NCBI Taxonomy" id="882083"/>
    <lineage>
        <taxon>Bacteria</taxon>
        <taxon>Bacillati</taxon>
        <taxon>Actinomycetota</taxon>
        <taxon>Actinomycetes</taxon>
        <taxon>Pseudonocardiales</taxon>
        <taxon>Pseudonocardiaceae</taxon>
        <taxon>Saccharomonospora</taxon>
    </lineage>
</organism>
<dbReference type="SUPFAM" id="SSF110849">
    <property type="entry name" value="ParB/Sulfiredoxin"/>
    <property type="match status" value="1"/>
</dbReference>
<proteinExistence type="predicted"/>
<dbReference type="SMART" id="SM00470">
    <property type="entry name" value="ParB"/>
    <property type="match status" value="1"/>
</dbReference>
<dbReference type="InterPro" id="IPR003115">
    <property type="entry name" value="ParB_N"/>
</dbReference>
<name>H5X7U1_9PSEU</name>
<evidence type="ECO:0000259" key="2">
    <source>
        <dbReference type="SMART" id="SM00470"/>
    </source>
</evidence>
<dbReference type="OrthoDB" id="3701787at2"/>